<organism evidence="1 2">
    <name type="scientific">Algoriphagus formosus</name>
    <dbReference type="NCBI Taxonomy" id="2007308"/>
    <lineage>
        <taxon>Bacteria</taxon>
        <taxon>Pseudomonadati</taxon>
        <taxon>Bacteroidota</taxon>
        <taxon>Cytophagia</taxon>
        <taxon>Cytophagales</taxon>
        <taxon>Cyclobacteriaceae</taxon>
        <taxon>Algoriphagus</taxon>
    </lineage>
</organism>
<dbReference type="EMBL" id="SMUW01000034">
    <property type="protein sequence ID" value="TDK44305.1"/>
    <property type="molecule type" value="Genomic_DNA"/>
</dbReference>
<accession>A0A4R5UYS3</accession>
<keyword evidence="2" id="KW-1185">Reference proteome</keyword>
<dbReference type="Proteomes" id="UP000295438">
    <property type="component" value="Unassembled WGS sequence"/>
</dbReference>
<reference evidence="1 2" key="1">
    <citation type="submission" date="2019-03" db="EMBL/GenBank/DDBJ databases">
        <title>Algoriphagus aquimaris sp. nov., isolated form marine sediment in Pohang, Korea.</title>
        <authorList>
            <person name="Kim J."/>
            <person name="Yoon S.-H."/>
            <person name="Lee S.-S."/>
        </authorList>
    </citation>
    <scope>NUCLEOTIDE SEQUENCE [LARGE SCALE GENOMIC DNA]</scope>
    <source>
        <strain evidence="1 2">F21</strain>
    </source>
</reference>
<evidence type="ECO:0000313" key="1">
    <source>
        <dbReference type="EMBL" id="TDK44305.1"/>
    </source>
</evidence>
<comment type="caution">
    <text evidence="1">The sequence shown here is derived from an EMBL/GenBank/DDBJ whole genome shotgun (WGS) entry which is preliminary data.</text>
</comment>
<gene>
    <name evidence="1" type="ORF">E1898_11580</name>
</gene>
<evidence type="ECO:0008006" key="3">
    <source>
        <dbReference type="Google" id="ProtNLM"/>
    </source>
</evidence>
<evidence type="ECO:0000313" key="2">
    <source>
        <dbReference type="Proteomes" id="UP000295438"/>
    </source>
</evidence>
<sequence length="656" mass="76745">MNKGILVFLVLLLCGHGVFSQDTRPYKGGFTFKGLRGTAELQYTLDEEMEPILNGPFVFNYSKMDSLERGLFRKLQVEGVYAEDQKNGDWTYQQEIHQIGIEDIVNRQIQAALSTNLVELEANYQKGELCGSWSYSEKNWQGEEYLNVFVAKDLTFEKDSLLGSVNFESKDPKRTYQIYGQVNKEGLMVGNWEFFYPMDSNLTIHETRRYEKGFLIGLSKVNSLTNQKIDEVVFYNAIEKLDSLNQGFKVDYKVSDQAFGLIFNDGYAESSEEFQEQYLGTYLLEDALSRVLQFEEGFFSEDGKLKKYPLSTRRFVYAISEEDQRRYEEIIEVFDRLTEQSNQKAISDFLSLNQNTSDSLAFSGAYFEYLMRKIGNYEQVIQLLRNGDIQYFDTGNYLRDGLNFLNSEEQINYTYDTELRQKTLEFPQLSENKKLSTDLLAHIQREWETFESIQDYIQKQQVDFRQSNELDVLEERILKEKQRVASEKKSLEIRNNRHQALVDSVYQNLSVENYQQLLNKYNETEGFLEKAEVGDELIELFLFLEESLPELQRYENLGASLREEFTEKTLDPFTFETDFEVLRQPGLIQAAESIIDYELDLIMRSEDFRDVQVHLLNLDALEARLLELKGRNTKRLERNIRKVSGNINQLKKLLSI</sequence>
<protein>
    <recommendedName>
        <fullName evidence="3">WG repeat-containing protein</fullName>
    </recommendedName>
</protein>
<dbReference type="AlphaFoldDB" id="A0A4R5UYS3"/>
<proteinExistence type="predicted"/>
<name>A0A4R5UYS3_9BACT</name>
<dbReference type="RefSeq" id="WP_133390970.1">
    <property type="nucleotide sequence ID" value="NZ_SMUW01000034.1"/>
</dbReference>